<proteinExistence type="predicted"/>
<comment type="caution">
    <text evidence="2">The sequence shown here is derived from an EMBL/GenBank/DDBJ whole genome shotgun (WGS) entry which is preliminary data.</text>
</comment>
<dbReference type="CDD" id="cd02238">
    <property type="entry name" value="cupin_KdgF"/>
    <property type="match status" value="1"/>
</dbReference>
<keyword evidence="3" id="KW-1185">Reference proteome</keyword>
<accession>A0A3E0E3Q8</accession>
<keyword evidence="2" id="KW-0223">Dioxygenase</keyword>
<dbReference type="InterPro" id="IPR011051">
    <property type="entry name" value="RmlC_Cupin_sf"/>
</dbReference>
<dbReference type="Proteomes" id="UP000257136">
    <property type="component" value="Unassembled WGS sequence"/>
</dbReference>
<sequence>MQSFGASREFIKDDEFEWEVVGNGIKRKIMGYDDTIMMVNVLFEKEAIGTLHEHYHSQVTNVAKGVFEVTINGVTKVMKEGDCFYIPPHAIHGVLCLEDGLLIDVFSPIREDFMK</sequence>
<dbReference type="AlphaFoldDB" id="A0A3E0E3Q8"/>
<dbReference type="OrthoDB" id="9811153at2"/>
<dbReference type="Gene3D" id="2.60.120.10">
    <property type="entry name" value="Jelly Rolls"/>
    <property type="match status" value="1"/>
</dbReference>
<protein>
    <submittedName>
        <fullName evidence="2">Quercetin dioxygenase-like cupin family protein</fullName>
    </submittedName>
</protein>
<name>A0A3E0E3Q8_9FLAO</name>
<dbReference type="RefSeq" id="WP_115814666.1">
    <property type="nucleotide sequence ID" value="NZ_QUNI01000014.1"/>
</dbReference>
<dbReference type="Pfam" id="PF07883">
    <property type="entry name" value="Cupin_2"/>
    <property type="match status" value="1"/>
</dbReference>
<dbReference type="PANTHER" id="PTHR40112:SF1">
    <property type="entry name" value="H2HPP ISOMERASE"/>
    <property type="match status" value="1"/>
</dbReference>
<dbReference type="InterPro" id="IPR014710">
    <property type="entry name" value="RmlC-like_jellyroll"/>
</dbReference>
<dbReference type="PANTHER" id="PTHR40112">
    <property type="entry name" value="H2HPP ISOMERASE"/>
    <property type="match status" value="1"/>
</dbReference>
<feature type="domain" description="Cupin type-2" evidence="1">
    <location>
        <begin position="43"/>
        <end position="99"/>
    </location>
</feature>
<dbReference type="InterPro" id="IPR052535">
    <property type="entry name" value="Bacilysin_H2HPP_isomerase"/>
</dbReference>
<dbReference type="GO" id="GO:0051213">
    <property type="term" value="F:dioxygenase activity"/>
    <property type="evidence" value="ECO:0007669"/>
    <property type="project" value="UniProtKB-KW"/>
</dbReference>
<dbReference type="InterPro" id="IPR013096">
    <property type="entry name" value="Cupin_2"/>
</dbReference>
<dbReference type="PIRSF" id="PIRSF029883">
    <property type="entry name" value="KdgF"/>
    <property type="match status" value="1"/>
</dbReference>
<dbReference type="SUPFAM" id="SSF51182">
    <property type="entry name" value="RmlC-like cupins"/>
    <property type="match status" value="1"/>
</dbReference>
<gene>
    <name evidence="2" type="ORF">C8P67_11418</name>
</gene>
<evidence type="ECO:0000259" key="1">
    <source>
        <dbReference type="Pfam" id="PF07883"/>
    </source>
</evidence>
<keyword evidence="2" id="KW-0560">Oxidoreductase</keyword>
<evidence type="ECO:0000313" key="3">
    <source>
        <dbReference type="Proteomes" id="UP000257136"/>
    </source>
</evidence>
<reference evidence="2 3" key="1">
    <citation type="submission" date="2018-08" db="EMBL/GenBank/DDBJ databases">
        <title>Genomic Encyclopedia of Archaeal and Bacterial Type Strains, Phase II (KMG-II): from individual species to whole genera.</title>
        <authorList>
            <person name="Goeker M."/>
        </authorList>
    </citation>
    <scope>NUCLEOTIDE SEQUENCE [LARGE SCALE GENOMIC DNA]</scope>
    <source>
        <strain evidence="2 3">DSM 100880</strain>
    </source>
</reference>
<dbReference type="EMBL" id="QUNI01000014">
    <property type="protein sequence ID" value="REG92922.1"/>
    <property type="molecule type" value="Genomic_DNA"/>
</dbReference>
<dbReference type="InterPro" id="IPR025499">
    <property type="entry name" value="KdgF"/>
</dbReference>
<organism evidence="2 3">
    <name type="scientific">Flavobacterium aquicola</name>
    <dbReference type="NCBI Taxonomy" id="1682742"/>
    <lineage>
        <taxon>Bacteria</taxon>
        <taxon>Pseudomonadati</taxon>
        <taxon>Bacteroidota</taxon>
        <taxon>Flavobacteriia</taxon>
        <taxon>Flavobacteriales</taxon>
        <taxon>Flavobacteriaceae</taxon>
        <taxon>Flavobacterium</taxon>
    </lineage>
</organism>
<evidence type="ECO:0000313" key="2">
    <source>
        <dbReference type="EMBL" id="REG92922.1"/>
    </source>
</evidence>